<dbReference type="InterPro" id="IPR015970">
    <property type="entry name" value="P40_nucleoprot_sub2_BD-vir"/>
</dbReference>
<proteinExistence type="predicted"/>
<evidence type="ECO:0000313" key="1">
    <source>
        <dbReference type="EMBL" id="QMP82148.1"/>
    </source>
</evidence>
<keyword evidence="1" id="KW-0946">Virion</keyword>
<dbReference type="GeneID" id="80539184"/>
<protein>
    <submittedName>
        <fullName evidence="1">Nucleocapsid protein</fullName>
    </submittedName>
</protein>
<organism evidence="1 2">
    <name type="scientific">Odonatan anphe-related virus OKIAV59</name>
    <dbReference type="NCBI Taxonomy" id="2746375"/>
    <lineage>
        <taxon>Viruses</taxon>
        <taxon>Riboviria</taxon>
        <taxon>Orthornavirae</taxon>
        <taxon>Negarnaviricota</taxon>
        <taxon>Haploviricotina</taxon>
        <taxon>Monjiviricetes</taxon>
        <taxon>Mononegavirales</taxon>
        <taxon>Xinmoviridae</taxon>
        <taxon>Ulegvirus</taxon>
        <taxon>Ulegvirus freckenfeldense</taxon>
    </lineage>
</organism>
<dbReference type="Gene3D" id="1.10.3050.10">
    <property type="entry name" value="borna disease virus nucleoprotein, domain 2"/>
    <property type="match status" value="1"/>
</dbReference>
<dbReference type="KEGG" id="vg:80539184"/>
<dbReference type="Proteomes" id="UP000831829">
    <property type="component" value="Segment"/>
</dbReference>
<reference evidence="1" key="1">
    <citation type="journal article" date="2019" name="PLoS Pathog.">
        <title>Re-assessing the diversity of negative strand RNA viruses in insects.</title>
        <authorList>
            <person name="Kafer S."/>
            <person name="Paraskevopoulou S."/>
            <person name="Zirkel F."/>
            <person name="Wieseke N."/>
            <person name="Donath A."/>
            <person name="Petersen M."/>
            <person name="Jones T.C."/>
            <person name="Liu S."/>
            <person name="Zhou X."/>
            <person name="Middendorf M."/>
            <person name="Junglen S."/>
            <person name="Misof B."/>
            <person name="Drosten C."/>
        </authorList>
    </citation>
    <scope>NUCLEOTIDE SEQUENCE</scope>
    <source>
        <strain evidence="1">OKIAV59</strain>
    </source>
</reference>
<dbReference type="EMBL" id="MT153376">
    <property type="protein sequence ID" value="QMP82148.1"/>
    <property type="molecule type" value="Viral_cRNA"/>
</dbReference>
<evidence type="ECO:0000313" key="2">
    <source>
        <dbReference type="Proteomes" id="UP000831829"/>
    </source>
</evidence>
<sequence>MSSSPSPILIRALLVDKYPENTSPVPCKLSDNLYVDTVVDTSTNTVYVLKSASGSLKDWYAPPGTILHQLQSQITVDLEVQSSELPDDQPEQYFYPTIESARGYFSRRDPCSLSTTNETDVLAGMSILIPESLAKIITESTSSTSWYILTPNPSDTILKKCTALHAKLLGFVGLASAFKVSGGESTWSAKRIQAILAALGKPTDPLPIAIGPVPIKIRNMLRSTTRIKRGIVSWMTTNEDTEGIVDRTIKRQLQMIGQYSEMSLIREAVIFARDADTFAHTYLEVVKESKALIEAEEKLRRDHKDMYPYLRFVDTVVPELEASRYPALCYCTDQYLRTGDTWANFTYGGQVPKNADKYVKAVKMPLPKLDTLPGLDHVVIDFLSERHVDISKLQPAAPPQNILEQLLVQMRQINNGRQNAAHEPL</sequence>
<keyword evidence="1" id="KW-0543">Viral nucleoprotein</keyword>
<dbReference type="RefSeq" id="YP_010800571.1">
    <property type="nucleotide sequence ID" value="NC_076874.1"/>
</dbReference>
<dbReference type="GO" id="GO:0019013">
    <property type="term" value="C:viral nucleocapsid"/>
    <property type="evidence" value="ECO:0007669"/>
    <property type="project" value="UniProtKB-KW"/>
</dbReference>
<keyword evidence="2" id="KW-1185">Reference proteome</keyword>
<accession>A0AAE7IEX3</accession>
<reference evidence="1" key="2">
    <citation type="submission" date="2020-03" db="EMBL/GenBank/DDBJ databases">
        <authorList>
            <person name="Kafer S."/>
            <person name="Paraskevopoulou S."/>
            <person name="Zirkel F."/>
            <person name="Wieseke N."/>
            <person name="Donath A."/>
            <person name="Petersen M."/>
            <person name="Jones T.C."/>
            <person name="Liu S."/>
            <person name="Zhou X."/>
            <person name="Middendorf M."/>
            <person name="Junglen S."/>
            <person name="Misof B."/>
            <person name="Drosten C."/>
        </authorList>
    </citation>
    <scope>NUCLEOTIDE SEQUENCE</scope>
    <source>
        <strain evidence="1">OKIAV59</strain>
    </source>
</reference>
<name>A0AAE7IEX3_9MONO</name>